<dbReference type="GO" id="GO:0003700">
    <property type="term" value="F:DNA-binding transcription factor activity"/>
    <property type="evidence" value="ECO:0007669"/>
    <property type="project" value="InterPro"/>
</dbReference>
<evidence type="ECO:0000256" key="4">
    <source>
        <dbReference type="RuleBase" id="RU004020"/>
    </source>
</evidence>
<comment type="similarity">
    <text evidence="4">Belongs to the HSF family.</text>
</comment>
<feature type="region of interest" description="Disordered" evidence="5">
    <location>
        <begin position="370"/>
        <end position="407"/>
    </location>
</feature>
<dbReference type="PANTHER" id="PTHR10015:SF206">
    <property type="entry name" value="HSF-TYPE DNA-BINDING DOMAIN-CONTAINING PROTEIN"/>
    <property type="match status" value="1"/>
</dbReference>
<dbReference type="InterPro" id="IPR000232">
    <property type="entry name" value="HSF_DNA-bd"/>
</dbReference>
<dbReference type="AlphaFoldDB" id="A0A6T5V5L0"/>
<dbReference type="Pfam" id="PF00447">
    <property type="entry name" value="HSF_DNA-bind"/>
    <property type="match status" value="1"/>
</dbReference>
<sequence>MMLNNPNITDQLNRSSSGKSSETDNIDCSKVYLDFSLVPSHLDETKAIIGTDVSVLVASSDKNRSGCSVRNVLVPPPPFMERPCNYVFPETLFNMLNDILFNRPEFSHVVSWMPHGRSFKVHDMPSFEKILMPIYFPQQKKYSSFSRQLNLWRFRRVHAKGPDKGSYFHSLFLRGMTHLVRRMRRKAKVGSKIAKEDEKKIEPNFYALEELRPLPAETCERNVTTDHGCELSTNFDPKPEKQQSERNMTSVFDDVNPNHFDNYLHQLFIEEKNEESEWQRTHRMNESYHEDIFSESKHKTPNECVSSSNISSFFPRADDEFHLPDVDQILRRASLSSIGTPYERTSFRESFSYGREQGYLNLLQDEGENKPEVMIPSSSRHSVRRRPNIAANYSRMYSDNYDGKQER</sequence>
<keyword evidence="3" id="KW-0539">Nucleus</keyword>
<dbReference type="EMBL" id="HBEU01000035">
    <property type="protein sequence ID" value="CAD8573885.1"/>
    <property type="molecule type" value="Transcribed_RNA"/>
</dbReference>
<evidence type="ECO:0000313" key="8">
    <source>
        <dbReference type="EMBL" id="CAD8573886.1"/>
    </source>
</evidence>
<dbReference type="FunFam" id="1.10.10.10:FF:000479">
    <property type="entry name" value="Predicted protein"/>
    <property type="match status" value="1"/>
</dbReference>
<evidence type="ECO:0000256" key="5">
    <source>
        <dbReference type="SAM" id="MobiDB-lite"/>
    </source>
</evidence>
<comment type="subcellular location">
    <subcellularLocation>
        <location evidence="1">Nucleus</location>
    </subcellularLocation>
</comment>
<dbReference type="PANTHER" id="PTHR10015">
    <property type="entry name" value="HEAT SHOCK TRANSCRIPTION FACTOR"/>
    <property type="match status" value="1"/>
</dbReference>
<accession>A0A6T5V5L0</accession>
<evidence type="ECO:0000313" key="7">
    <source>
        <dbReference type="EMBL" id="CAD8573885.1"/>
    </source>
</evidence>
<dbReference type="InterPro" id="IPR036388">
    <property type="entry name" value="WH-like_DNA-bd_sf"/>
</dbReference>
<feature type="domain" description="HSF-type DNA-binding" evidence="6">
    <location>
        <begin position="84"/>
        <end position="186"/>
    </location>
</feature>
<name>A0A6T5V5L0_9STRA</name>
<dbReference type="SUPFAM" id="SSF46785">
    <property type="entry name" value="Winged helix' DNA-binding domain"/>
    <property type="match status" value="1"/>
</dbReference>
<organism evidence="7">
    <name type="scientific">Leptocylindrus aporus</name>
    <dbReference type="NCBI Taxonomy" id="1398097"/>
    <lineage>
        <taxon>Eukaryota</taxon>
        <taxon>Sar</taxon>
        <taxon>Stramenopiles</taxon>
        <taxon>Ochrophyta</taxon>
        <taxon>Bacillariophyta</taxon>
        <taxon>Coscinodiscophyceae</taxon>
        <taxon>Chaetocerotophycidae</taxon>
        <taxon>Leptocylindrales</taxon>
        <taxon>Leptocylindraceae</taxon>
        <taxon>Leptocylindrus</taxon>
    </lineage>
</organism>
<protein>
    <recommendedName>
        <fullName evidence="6">HSF-type DNA-binding domain-containing protein</fullName>
    </recommendedName>
</protein>
<dbReference type="InterPro" id="IPR036390">
    <property type="entry name" value="WH_DNA-bd_sf"/>
</dbReference>
<gene>
    <name evidence="7" type="ORF">LDAN0322_LOCUS29</name>
    <name evidence="8" type="ORF">LDAN0322_LOCUS30</name>
</gene>
<reference evidence="7" key="1">
    <citation type="submission" date="2021-01" db="EMBL/GenBank/DDBJ databases">
        <authorList>
            <person name="Corre E."/>
            <person name="Pelletier E."/>
            <person name="Niang G."/>
            <person name="Scheremetjew M."/>
            <person name="Finn R."/>
            <person name="Kale V."/>
            <person name="Holt S."/>
            <person name="Cochrane G."/>
            <person name="Meng A."/>
            <person name="Brown T."/>
            <person name="Cohen L."/>
        </authorList>
    </citation>
    <scope>NUCLEOTIDE SEQUENCE</scope>
    <source>
        <strain evidence="7">B651</strain>
    </source>
</reference>
<dbReference type="EMBL" id="HBEU01000036">
    <property type="protein sequence ID" value="CAD8573886.1"/>
    <property type="molecule type" value="Transcribed_RNA"/>
</dbReference>
<evidence type="ECO:0000256" key="1">
    <source>
        <dbReference type="ARBA" id="ARBA00004123"/>
    </source>
</evidence>
<evidence type="ECO:0000259" key="6">
    <source>
        <dbReference type="SMART" id="SM00415"/>
    </source>
</evidence>
<feature type="region of interest" description="Disordered" evidence="5">
    <location>
        <begin position="1"/>
        <end position="24"/>
    </location>
</feature>
<keyword evidence="2" id="KW-0238">DNA-binding</keyword>
<evidence type="ECO:0000256" key="2">
    <source>
        <dbReference type="ARBA" id="ARBA00023125"/>
    </source>
</evidence>
<dbReference type="Gene3D" id="1.10.10.10">
    <property type="entry name" value="Winged helix-like DNA-binding domain superfamily/Winged helix DNA-binding domain"/>
    <property type="match status" value="1"/>
</dbReference>
<feature type="compositionally biased region" description="Polar residues" evidence="5">
    <location>
        <begin position="1"/>
        <end position="20"/>
    </location>
</feature>
<dbReference type="GO" id="GO:0043565">
    <property type="term" value="F:sequence-specific DNA binding"/>
    <property type="evidence" value="ECO:0007669"/>
    <property type="project" value="InterPro"/>
</dbReference>
<dbReference type="SMART" id="SM00415">
    <property type="entry name" value="HSF"/>
    <property type="match status" value="1"/>
</dbReference>
<proteinExistence type="inferred from homology"/>
<evidence type="ECO:0000256" key="3">
    <source>
        <dbReference type="ARBA" id="ARBA00023242"/>
    </source>
</evidence>
<dbReference type="GO" id="GO:0005634">
    <property type="term" value="C:nucleus"/>
    <property type="evidence" value="ECO:0007669"/>
    <property type="project" value="UniProtKB-SubCell"/>
</dbReference>